<dbReference type="Gene3D" id="3.40.50.1820">
    <property type="entry name" value="alpha/beta hydrolase"/>
    <property type="match status" value="1"/>
</dbReference>
<keyword evidence="5" id="KW-1185">Reference proteome</keyword>
<dbReference type="Pfam" id="PF12146">
    <property type="entry name" value="Hydrolase_4"/>
    <property type="match status" value="1"/>
</dbReference>
<dbReference type="InterPro" id="IPR050261">
    <property type="entry name" value="FrsA_esterase"/>
</dbReference>
<dbReference type="PANTHER" id="PTHR22946">
    <property type="entry name" value="DIENELACTONE HYDROLASE DOMAIN-CONTAINING PROTEIN-RELATED"/>
    <property type="match status" value="1"/>
</dbReference>
<dbReference type="RefSeq" id="WP_101873123.1">
    <property type="nucleotide sequence ID" value="NZ_JBGGVL010000014.1"/>
</dbReference>
<proteinExistence type="predicted"/>
<evidence type="ECO:0000313" key="5">
    <source>
        <dbReference type="Proteomes" id="UP000238378"/>
    </source>
</evidence>
<dbReference type="Proteomes" id="UP000238378">
    <property type="component" value="Unassembled WGS sequence"/>
</dbReference>
<organism evidence="4 6">
    <name type="scientific">Lactiplantibacillus pentosus</name>
    <name type="common">Lactobacillus pentosus</name>
    <dbReference type="NCBI Taxonomy" id="1589"/>
    <lineage>
        <taxon>Bacteria</taxon>
        <taxon>Bacillati</taxon>
        <taxon>Bacillota</taxon>
        <taxon>Bacilli</taxon>
        <taxon>Lactobacillales</taxon>
        <taxon>Lactobacillaceae</taxon>
        <taxon>Lactiplantibacillus</taxon>
    </lineage>
</organism>
<evidence type="ECO:0000259" key="2">
    <source>
        <dbReference type="Pfam" id="PF12146"/>
    </source>
</evidence>
<dbReference type="EMBL" id="RDCJ01000089">
    <property type="protein sequence ID" value="RMW47611.1"/>
    <property type="molecule type" value="Genomic_DNA"/>
</dbReference>
<dbReference type="GO" id="GO:0052689">
    <property type="term" value="F:carboxylic ester hydrolase activity"/>
    <property type="evidence" value="ECO:0007669"/>
    <property type="project" value="UniProtKB-ARBA"/>
</dbReference>
<dbReference type="AlphaFoldDB" id="A0ABD7ISA8"/>
<evidence type="ECO:0000313" key="6">
    <source>
        <dbReference type="Proteomes" id="UP000276249"/>
    </source>
</evidence>
<dbReference type="InterPro" id="IPR029058">
    <property type="entry name" value="AB_hydrolase_fold"/>
</dbReference>
<dbReference type="PANTHER" id="PTHR22946:SF9">
    <property type="entry name" value="POLYKETIDE TRANSFERASE AF380"/>
    <property type="match status" value="1"/>
</dbReference>
<evidence type="ECO:0000313" key="4">
    <source>
        <dbReference type="EMBL" id="RMW47611.1"/>
    </source>
</evidence>
<name>A0ABD7ISA8_LACPE</name>
<comment type="caution">
    <text evidence="4">The sequence shown here is derived from an EMBL/GenBank/DDBJ whole genome shotgun (WGS) entry which is preliminary data.</text>
</comment>
<dbReference type="InterPro" id="IPR022742">
    <property type="entry name" value="Hydrolase_4"/>
</dbReference>
<protein>
    <submittedName>
        <fullName evidence="4">Alpha/beta hydrolase</fullName>
    </submittedName>
</protein>
<gene>
    <name evidence="3" type="ORF">C6Y08_10845</name>
    <name evidence="4" type="ORF">D6U18_08020</name>
</gene>
<feature type="domain" description="Serine aminopeptidase S33" evidence="2">
    <location>
        <begin position="49"/>
        <end position="162"/>
    </location>
</feature>
<dbReference type="EMBL" id="PVOB01000179">
    <property type="protein sequence ID" value="PRO94399.1"/>
    <property type="molecule type" value="Genomic_DNA"/>
</dbReference>
<reference evidence="3 5" key="1">
    <citation type="submission" date="2018-03" db="EMBL/GenBank/DDBJ databases">
        <title>Draft Genome Sequences of six Lactobacillus pentosus Strains Isolated from Brines of Traditionally Fermented Spanish-Style Green Table Olives.</title>
        <authorList>
            <person name="Calero-Delgado B."/>
            <person name="Martin-Platero A.M."/>
            <person name="Perez-Pulido A.J."/>
            <person name="Benitez-Cabello A."/>
            <person name="Casimiro-Soriguer C.S."/>
            <person name="Martinez-Bueno M."/>
            <person name="Arroyo-Lopez F.N."/>
            <person name="Rodriguez-Gomez F."/>
            <person name="Bautista-Gallego J."/>
            <person name="Garrido-Fernandez A."/>
            <person name="Jimenez-Diaz R."/>
        </authorList>
    </citation>
    <scope>NUCLEOTIDE SEQUENCE [LARGE SCALE GENOMIC DNA]</scope>
    <source>
        <strain evidence="3 5">IG2</strain>
    </source>
</reference>
<dbReference type="Proteomes" id="UP000276249">
    <property type="component" value="Unassembled WGS sequence"/>
</dbReference>
<dbReference type="SUPFAM" id="SSF53474">
    <property type="entry name" value="alpha/beta-Hydrolases"/>
    <property type="match status" value="1"/>
</dbReference>
<evidence type="ECO:0000256" key="1">
    <source>
        <dbReference type="ARBA" id="ARBA00022801"/>
    </source>
</evidence>
<reference evidence="4 6" key="2">
    <citation type="submission" date="2018-10" db="EMBL/GenBank/DDBJ databases">
        <title>Genome sequences of five Lactobacillus pentosus strains isolated from brines of traditionally fermented spanish-style green table olives and differences between them.</title>
        <authorList>
            <person name="Jimenez Diaz R."/>
        </authorList>
    </citation>
    <scope>NUCLEOTIDE SEQUENCE [LARGE SCALE GENOMIC DNA]</scope>
    <source>
        <strain evidence="4 6">IG10</strain>
    </source>
</reference>
<keyword evidence="1 4" id="KW-0378">Hydrolase</keyword>
<sequence>MTKWIQKLRCRLDKSKFMTNNSSKQVIWTKNRRGQNIYGELYLPSNPSPAPLVIYSHGYGYTMPFIDSHALVESGIATFEFDFCGGSPESRSDGSSIDMSVMTEADDLDAVLNKLQSHPAIDRNKIYLSGGSQGGFVSIVIGVRRQKDIQGMILYCPALVIGDFEQYELHGARMPERYRFGNMIVGKRYVDDLKNYDVYAEMKKFTKSVLYYQGSADEMVPITYAYHAEKSFPNVQLKVIPGASHMLTFGHETELFEEMKQFILNE</sequence>
<accession>A0ABD7ISA8</accession>
<evidence type="ECO:0000313" key="3">
    <source>
        <dbReference type="EMBL" id="PRO94399.1"/>
    </source>
</evidence>